<keyword evidence="8" id="KW-0653">Protein transport</keyword>
<dbReference type="STRING" id="570156.AOG27_20485"/>
<comment type="subcellular location">
    <subcellularLocation>
        <location evidence="1">Cell inner membrane</location>
    </subcellularLocation>
</comment>
<gene>
    <name evidence="11" type="ORF">AOG27_20485</name>
</gene>
<organism evidence="11 12">
    <name type="scientific">Pseudoalteromonas lipolytica</name>
    <dbReference type="NCBI Taxonomy" id="570156"/>
    <lineage>
        <taxon>Bacteria</taxon>
        <taxon>Pseudomonadati</taxon>
        <taxon>Pseudomonadota</taxon>
        <taxon>Gammaproteobacteria</taxon>
        <taxon>Alteromonadales</taxon>
        <taxon>Pseudoalteromonadaceae</taxon>
        <taxon>Pseudoalteromonas</taxon>
    </lineage>
</organism>
<proteinExistence type="inferred from homology"/>
<evidence type="ECO:0000256" key="2">
    <source>
        <dbReference type="ARBA" id="ARBA00007208"/>
    </source>
</evidence>
<dbReference type="AlphaFoldDB" id="A0A0P7DJL1"/>
<evidence type="ECO:0000313" key="12">
    <source>
        <dbReference type="Proteomes" id="UP000050378"/>
    </source>
</evidence>
<keyword evidence="6" id="KW-0997">Cell inner membrane</keyword>
<evidence type="ECO:0000256" key="4">
    <source>
        <dbReference type="ARBA" id="ARBA00022448"/>
    </source>
</evidence>
<reference evidence="11 12" key="1">
    <citation type="submission" date="2015-09" db="EMBL/GenBank/DDBJ databases">
        <title>Draft Genome Sequence of Pseudoalteromonas lipolytica UCD-48B.</title>
        <authorList>
            <person name="Krusor M."/>
            <person name="Coil D.A."/>
            <person name="Lang J.M."/>
            <person name="Eisen J.A."/>
            <person name="Alexiev A."/>
        </authorList>
    </citation>
    <scope>NUCLEOTIDE SEQUENCE [LARGE SCALE GENOMIC DNA]</scope>
    <source>
        <strain evidence="11 12">UCD-48B</strain>
    </source>
</reference>
<evidence type="ECO:0000256" key="9">
    <source>
        <dbReference type="ARBA" id="ARBA00023136"/>
    </source>
</evidence>
<dbReference type="InterPro" id="IPR000645">
    <property type="entry name" value="T2SS_GspN_CS"/>
</dbReference>
<sequence length="252" mass="27676">MKRVILLITVFVMCFLVFTLVKTPAAVALDLAKPHLPKQLQLGKASGTLWDGRIMQVRFGGEQLNNVRWQLSGWSLFTGKLVGTVRFGDPRDKADISGHADFSYGLFNQAVTVKKTTLRLTVERAMQRLQLPLPISAQGRVIVDLDEYSSGEPYCESLSGEIASPNIDVKGMSNWFSIGPLSGRLSCKSGDVAVLVDPENRLGLEADAVLKANLDFKVAGYIKPEASLPKEVHDAAKFLGRPDNEGRYPLNF</sequence>
<keyword evidence="4" id="KW-0813">Transport</keyword>
<evidence type="ECO:0000256" key="1">
    <source>
        <dbReference type="ARBA" id="ARBA00004533"/>
    </source>
</evidence>
<dbReference type="GO" id="GO:0005886">
    <property type="term" value="C:plasma membrane"/>
    <property type="evidence" value="ECO:0007669"/>
    <property type="project" value="UniProtKB-SubCell"/>
</dbReference>
<dbReference type="OrthoDB" id="6118198at2"/>
<dbReference type="Proteomes" id="UP000050378">
    <property type="component" value="Unassembled WGS sequence"/>
</dbReference>
<keyword evidence="5" id="KW-1003">Cell membrane</keyword>
<dbReference type="PATRIC" id="fig|570156.3.peg.2021"/>
<evidence type="ECO:0000313" key="11">
    <source>
        <dbReference type="EMBL" id="KPM76884.1"/>
    </source>
</evidence>
<evidence type="ECO:0000256" key="5">
    <source>
        <dbReference type="ARBA" id="ARBA00022475"/>
    </source>
</evidence>
<evidence type="ECO:0000256" key="6">
    <source>
        <dbReference type="ARBA" id="ARBA00022519"/>
    </source>
</evidence>
<comment type="caution">
    <text evidence="11">The sequence shown here is derived from an EMBL/GenBank/DDBJ whole genome shotgun (WGS) entry which is preliminary data.</text>
</comment>
<dbReference type="Pfam" id="PF01203">
    <property type="entry name" value="T2SSN"/>
    <property type="match status" value="1"/>
</dbReference>
<evidence type="ECO:0000256" key="3">
    <source>
        <dbReference type="ARBA" id="ARBA00021563"/>
    </source>
</evidence>
<dbReference type="RefSeq" id="WP_054554849.1">
    <property type="nucleotide sequence ID" value="NZ_LJTC01000020.1"/>
</dbReference>
<dbReference type="EMBL" id="LJTC01000020">
    <property type="protein sequence ID" value="KPM76884.1"/>
    <property type="molecule type" value="Genomic_DNA"/>
</dbReference>
<protein>
    <recommendedName>
        <fullName evidence="3">Type II secretion system protein N</fullName>
    </recommendedName>
    <alternativeName>
        <fullName evidence="10">General secretion pathway protein N</fullName>
    </alternativeName>
</protein>
<accession>A0A0P7DJL1</accession>
<dbReference type="PROSITE" id="PS01142">
    <property type="entry name" value="T2SP_N"/>
    <property type="match status" value="1"/>
</dbReference>
<keyword evidence="9" id="KW-0472">Membrane</keyword>
<evidence type="ECO:0000256" key="7">
    <source>
        <dbReference type="ARBA" id="ARBA00022692"/>
    </source>
</evidence>
<keyword evidence="7" id="KW-0812">Transmembrane</keyword>
<dbReference type="GO" id="GO:0015628">
    <property type="term" value="P:protein secretion by the type II secretion system"/>
    <property type="evidence" value="ECO:0007669"/>
    <property type="project" value="InterPro"/>
</dbReference>
<comment type="similarity">
    <text evidence="2">Belongs to the GSP N family.</text>
</comment>
<dbReference type="GO" id="GO:0015627">
    <property type="term" value="C:type II protein secretion system complex"/>
    <property type="evidence" value="ECO:0007669"/>
    <property type="project" value="InterPro"/>
</dbReference>
<dbReference type="InterPro" id="IPR022792">
    <property type="entry name" value="T2SS_protein-GspN"/>
</dbReference>
<evidence type="ECO:0000256" key="10">
    <source>
        <dbReference type="ARBA" id="ARBA00030772"/>
    </source>
</evidence>
<name>A0A0P7DJL1_9GAMM</name>
<evidence type="ECO:0000256" key="8">
    <source>
        <dbReference type="ARBA" id="ARBA00022927"/>
    </source>
</evidence>